<evidence type="ECO:0000313" key="4">
    <source>
        <dbReference type="Proteomes" id="UP000215896"/>
    </source>
</evidence>
<proteinExistence type="predicted"/>
<keyword evidence="1" id="KW-0862">Zinc</keyword>
<dbReference type="InterPro" id="IPR003737">
    <property type="entry name" value="GlcNAc_PI_deacetylase-related"/>
</dbReference>
<dbReference type="GO" id="GO:0016811">
    <property type="term" value="F:hydrolase activity, acting on carbon-nitrogen (but not peptide) bonds, in linear amides"/>
    <property type="evidence" value="ECO:0007669"/>
    <property type="project" value="TreeGrafter"/>
</dbReference>
<comment type="caution">
    <text evidence="3">The sequence shown here is derived from an EMBL/GenBank/DDBJ whole genome shotgun (WGS) entry which is preliminary data.</text>
</comment>
<dbReference type="GO" id="GO:0016137">
    <property type="term" value="P:glycoside metabolic process"/>
    <property type="evidence" value="ECO:0007669"/>
    <property type="project" value="UniProtKB-ARBA"/>
</dbReference>
<dbReference type="OrthoDB" id="116799at2"/>
<dbReference type="EMBL" id="NMVO01000013">
    <property type="protein sequence ID" value="OYO13336.1"/>
    <property type="molecule type" value="Genomic_DNA"/>
</dbReference>
<dbReference type="AlphaFoldDB" id="A0A255GFM9"/>
<dbReference type="SUPFAM" id="SSF102588">
    <property type="entry name" value="LmbE-like"/>
    <property type="match status" value="1"/>
</dbReference>
<dbReference type="InterPro" id="IPR024078">
    <property type="entry name" value="LmbE-like_dom_sf"/>
</dbReference>
<gene>
    <name evidence="3" type="ORF">CGZ94_10135</name>
</gene>
<dbReference type="Proteomes" id="UP000215896">
    <property type="component" value="Unassembled WGS sequence"/>
</dbReference>
<reference evidence="3 4" key="1">
    <citation type="submission" date="2017-07" db="EMBL/GenBank/DDBJ databases">
        <title>Draft whole genome sequences of clinical Proprionibacteriaceae strains.</title>
        <authorList>
            <person name="Bernier A.-M."/>
            <person name="Bernard K."/>
            <person name="Domingo M.-C."/>
        </authorList>
    </citation>
    <scope>NUCLEOTIDE SEQUENCE [LARGE SCALE GENOMIC DNA]</scope>
    <source>
        <strain evidence="3 4">NML 030167</strain>
    </source>
</reference>
<protein>
    <submittedName>
        <fullName evidence="3">GlcNAc-PI de-N-acetylase</fullName>
    </submittedName>
</protein>
<keyword evidence="4" id="KW-1185">Reference proteome</keyword>
<evidence type="ECO:0000256" key="2">
    <source>
        <dbReference type="SAM" id="MobiDB-lite"/>
    </source>
</evidence>
<evidence type="ECO:0000256" key="1">
    <source>
        <dbReference type="ARBA" id="ARBA00022833"/>
    </source>
</evidence>
<feature type="region of interest" description="Disordered" evidence="2">
    <location>
        <begin position="1"/>
        <end position="21"/>
    </location>
</feature>
<dbReference type="PANTHER" id="PTHR12993:SF29">
    <property type="entry name" value="BLR3841 PROTEIN"/>
    <property type="match status" value="1"/>
</dbReference>
<dbReference type="RefSeq" id="WP_094405568.1">
    <property type="nucleotide sequence ID" value="NZ_NMVO01000013.1"/>
</dbReference>
<name>A0A255GFM9_9ACTN</name>
<dbReference type="Gene3D" id="3.40.50.10320">
    <property type="entry name" value="LmbE-like"/>
    <property type="match status" value="1"/>
</dbReference>
<dbReference type="PANTHER" id="PTHR12993">
    <property type="entry name" value="N-ACETYLGLUCOSAMINYL-PHOSPHATIDYLINOSITOL DE-N-ACETYLASE-RELATED"/>
    <property type="match status" value="1"/>
</dbReference>
<sequence length="251" mass="26696">MTAEQPHSLVDVPPVTEAHPGTPAECWRGWREGLPELSYADWRRVVVVAPHPDDEILGVGGLLHLLARSGVPVTVLAVTDGTAAPAPAGWSAQELGVRRSAESERACALLGLPAPLRLGLQDGAVTADEAVLVELIAGHLDEQTICLSTWPQDGHPDHDACGRAAARAAAGVGARLLSYPVWWWHWGRPDDPTGPRPAARRVALPADLQQLKAEAVAAFTSQLEPPGPGRDPVLPRPVLDRLVTAEEVLIE</sequence>
<evidence type="ECO:0000313" key="3">
    <source>
        <dbReference type="EMBL" id="OYO13336.1"/>
    </source>
</evidence>
<dbReference type="Pfam" id="PF02585">
    <property type="entry name" value="PIG-L"/>
    <property type="match status" value="1"/>
</dbReference>
<accession>A0A255GFM9</accession>
<organism evidence="3 4">
    <name type="scientific">Enemella evansiae</name>
    <dbReference type="NCBI Taxonomy" id="2016499"/>
    <lineage>
        <taxon>Bacteria</taxon>
        <taxon>Bacillati</taxon>
        <taxon>Actinomycetota</taxon>
        <taxon>Actinomycetes</taxon>
        <taxon>Propionibacteriales</taxon>
        <taxon>Propionibacteriaceae</taxon>
        <taxon>Enemella</taxon>
    </lineage>
</organism>